<proteinExistence type="inferred from homology"/>
<evidence type="ECO:0000256" key="3">
    <source>
        <dbReference type="ARBA" id="ARBA00022679"/>
    </source>
</evidence>
<dbReference type="SUPFAM" id="SSF53756">
    <property type="entry name" value="UDP-Glycosyltransferase/glycogen phosphorylase"/>
    <property type="match status" value="2"/>
</dbReference>
<dbReference type="InterPro" id="IPR029044">
    <property type="entry name" value="Nucleotide-diphossugar_trans"/>
</dbReference>
<organism evidence="5 6">
    <name type="scientific">Acidisoma silvae</name>
    <dbReference type="NCBI Taxonomy" id="2802396"/>
    <lineage>
        <taxon>Bacteria</taxon>
        <taxon>Pseudomonadati</taxon>
        <taxon>Pseudomonadota</taxon>
        <taxon>Alphaproteobacteria</taxon>
        <taxon>Acetobacterales</taxon>
        <taxon>Acidocellaceae</taxon>
        <taxon>Acidisoma</taxon>
    </lineage>
</organism>
<feature type="domain" description="Glycosyltransferase 2-like" evidence="4">
    <location>
        <begin position="144"/>
        <end position="261"/>
    </location>
</feature>
<evidence type="ECO:0000256" key="2">
    <source>
        <dbReference type="ARBA" id="ARBA00022676"/>
    </source>
</evidence>
<keyword evidence="2" id="KW-0328">Glycosyltransferase</keyword>
<gene>
    <name evidence="5" type="ORF">ASILVAE211_14760</name>
</gene>
<dbReference type="Gene3D" id="3.40.50.2000">
    <property type="entry name" value="Glycogen Phosphorylase B"/>
    <property type="match status" value="3"/>
</dbReference>
<evidence type="ECO:0000259" key="4">
    <source>
        <dbReference type="Pfam" id="PF00535"/>
    </source>
</evidence>
<dbReference type="PANTHER" id="PTHR43179:SF12">
    <property type="entry name" value="GALACTOFURANOSYLTRANSFERASE GLFT2"/>
    <property type="match status" value="1"/>
</dbReference>
<dbReference type="GO" id="GO:0016757">
    <property type="term" value="F:glycosyltransferase activity"/>
    <property type="evidence" value="ECO:0007669"/>
    <property type="project" value="UniProtKB-KW"/>
</dbReference>
<dbReference type="InterPro" id="IPR001173">
    <property type="entry name" value="Glyco_trans_2-like"/>
</dbReference>
<dbReference type="Gene3D" id="3.90.550.10">
    <property type="entry name" value="Spore Coat Polysaccharide Biosynthesis Protein SpsA, Chain A"/>
    <property type="match status" value="1"/>
</dbReference>
<evidence type="ECO:0000313" key="6">
    <source>
        <dbReference type="Proteomes" id="UP000708298"/>
    </source>
</evidence>
<evidence type="ECO:0000313" key="5">
    <source>
        <dbReference type="EMBL" id="MCB8876452.1"/>
    </source>
</evidence>
<sequence>MLAEIDARYFDADFYRESYPDIARAGIDPLQHYVSWGVYEGRDPNAFFSNTWYLLQNPDVMEAGIQALHHYATFGVAEGRDPHPNFDVGFYVDQVPEARSEPLLYHLRFGRARGLPTQRPFSVADAMPSRAAFHEPPADVAVDIVIPVYRGIAETQNCLRSVLRDKRPGRPGLLHRIIVIDDCSPEPELSRYLDRLAARGFIHLLRNPRNRGFVGSANRGIKEAGSRDVVLLNADAAVPSGWLSRLAGQAYSHSKIASVSPLSNNATLCSYPGVPGGPLPFGESLEAIDAACAGANAGRAVFTPTTVGFCMYLRRDALDELGPLDAKTFGRGYGEESDYCMRANAAGWRHLLACDLFVYHRGEVSFGTLVPERATNAALLHARWPDYQRRVALHLRLDEALPFRFATTLQLFATNGLPTILMVQHAYDGGIGQYIRDLAQRSLGRANVLVIRATMDGRGVALGVPAGEGHLDYLIPLPKTEIDDPDLAAKVAQDAVLKDVLSLLAPLRIARVHVQHWVNLKLDLRGLVRGLGVPFDVTVHDWFGICPRINLLPVADARSCGEPAPAVCDRCIQARDDTAAHDITGWRAEHAWLYRLADRVFCATEDSIARLARYGLADRAVLAPLEAMPALVPPRPIPRPVSTKGRAGAERPLRVAVIGVLADHKGAQNVLALAESVIPARLAITVIGKVERGIPDAARAVLHETGIYKPEALPALIDRVDPDVIWFPATWPETWSYTLTQAILSGRAILASNLGAFGPRLADHPRARLIAPDAMPEQVIAALSALARVDPPAQGGRRVDKSLPAKLPPSFYDTGYQSVLSAPALRSTTSSAPTDLRRPGKLSVVLVPERLDIGVLSACTYIRGLLPLSHAAAGREVEVTIASAQDALGLKSDLVMAQRFAVPDPKAARALLAHLRATGTPLLYDLDDDLVGLPDDHPEADRLRPLAAGITVLLSGAARVHVSTPRLGERLENLVPGGAAAIDIVPNGLDENLWSLEAAGMDLAGLQAQAAAGVQTGPVRILYMGTATHGSDLDLILPALSRLNDTFGDRISIDIVGVVGPGTLPSFVRRVDVPRRAGLSYPAFVGWLTDLHRREPWAIGLAPLVDTAFNRCKSSIKMLDYAALGLPTVASDMAAYHPIADRRLAQPLSLEGVESGGFLAADTGQWYHALAGLIRRPDLRMAMALQGRAALLRDGTLGAQAARRRAALDVIATAAVRATPRPRQAKASLVAQVAGASLAAADAAPKKRVLSSDGA</sequence>
<name>A0A964DZT7_9PROT</name>
<protein>
    <submittedName>
        <fullName evidence="5">Glycosyltransferase</fullName>
    </submittedName>
</protein>
<accession>A0A964DZT7</accession>
<evidence type="ECO:0000256" key="1">
    <source>
        <dbReference type="ARBA" id="ARBA00006739"/>
    </source>
</evidence>
<dbReference type="SUPFAM" id="SSF53448">
    <property type="entry name" value="Nucleotide-diphospho-sugar transferases"/>
    <property type="match status" value="1"/>
</dbReference>
<dbReference type="Proteomes" id="UP000708298">
    <property type="component" value="Unassembled WGS sequence"/>
</dbReference>
<comment type="caution">
    <text evidence="5">The sequence shown here is derived from an EMBL/GenBank/DDBJ whole genome shotgun (WGS) entry which is preliminary data.</text>
</comment>
<dbReference type="EMBL" id="JAESVB010000006">
    <property type="protein sequence ID" value="MCB8876452.1"/>
    <property type="molecule type" value="Genomic_DNA"/>
</dbReference>
<reference evidence="5" key="1">
    <citation type="journal article" date="2021" name="Microorganisms">
        <title>Acidisoma silvae sp. nov. and Acidisomacellulosilytica sp. nov., Two Acidophilic Bacteria Isolated from Decaying Wood, Hydrolyzing Cellulose and Producing Poly-3-hydroxybutyrate.</title>
        <authorList>
            <person name="Mieszkin S."/>
            <person name="Pouder E."/>
            <person name="Uroz S."/>
            <person name="Simon-Colin C."/>
            <person name="Alain K."/>
        </authorList>
    </citation>
    <scope>NUCLEOTIDE SEQUENCE</scope>
    <source>
        <strain evidence="5">HW T2.11</strain>
    </source>
</reference>
<comment type="similarity">
    <text evidence="1">Belongs to the glycosyltransferase 2 family.</text>
</comment>
<reference evidence="5" key="2">
    <citation type="submission" date="2021-01" db="EMBL/GenBank/DDBJ databases">
        <authorList>
            <person name="Mieszkin S."/>
            <person name="Pouder E."/>
            <person name="Alain K."/>
        </authorList>
    </citation>
    <scope>NUCLEOTIDE SEQUENCE</scope>
    <source>
        <strain evidence="5">HW T2.11</strain>
    </source>
</reference>
<keyword evidence="6" id="KW-1185">Reference proteome</keyword>
<dbReference type="Pfam" id="PF00535">
    <property type="entry name" value="Glycos_transf_2"/>
    <property type="match status" value="1"/>
</dbReference>
<dbReference type="RefSeq" id="WP_227322107.1">
    <property type="nucleotide sequence ID" value="NZ_JAESVB010000006.1"/>
</dbReference>
<dbReference type="PANTHER" id="PTHR43179">
    <property type="entry name" value="RHAMNOSYLTRANSFERASE WBBL"/>
    <property type="match status" value="1"/>
</dbReference>
<dbReference type="AlphaFoldDB" id="A0A964DZT7"/>
<keyword evidence="3" id="KW-0808">Transferase</keyword>